<accession>A0A1J5PJV1</accession>
<protein>
    <submittedName>
        <fullName evidence="1">Protease synthase and sporulation protein PAI 2</fullName>
    </submittedName>
</protein>
<reference evidence="1" key="1">
    <citation type="submission" date="2016-10" db="EMBL/GenBank/DDBJ databases">
        <title>Sequence of Gallionella enrichment culture.</title>
        <authorList>
            <person name="Poehlein A."/>
            <person name="Muehling M."/>
            <person name="Daniel R."/>
        </authorList>
    </citation>
    <scope>NUCLEOTIDE SEQUENCE</scope>
</reference>
<dbReference type="AlphaFoldDB" id="A0A1J5PJV1"/>
<dbReference type="EMBL" id="MLJW01003535">
    <property type="protein sequence ID" value="OIQ71849.1"/>
    <property type="molecule type" value="Genomic_DNA"/>
</dbReference>
<dbReference type="SUPFAM" id="SSF50475">
    <property type="entry name" value="FMN-binding split barrel"/>
    <property type="match status" value="1"/>
</dbReference>
<gene>
    <name evidence="1" type="primary">paiB_10</name>
    <name evidence="1" type="ORF">GALL_465300</name>
</gene>
<dbReference type="PANTHER" id="PTHR35802">
    <property type="entry name" value="PROTEASE SYNTHASE AND SPORULATION PROTEIN PAI 2"/>
    <property type="match status" value="1"/>
</dbReference>
<dbReference type="InterPro" id="IPR007396">
    <property type="entry name" value="TR_PAI2-type"/>
</dbReference>
<dbReference type="PANTHER" id="PTHR35802:SF1">
    <property type="entry name" value="PROTEASE SYNTHASE AND SPORULATION PROTEIN PAI 2"/>
    <property type="match status" value="1"/>
</dbReference>
<sequence>MYLPKHFEQSDPAELHALMRAHPLATLVTLGSEGLDANLIPLLLVQENDKTYLRGHVARGNPVWTQTPDGSDVLAVFRGPDAYVSPAWYPSKAETGKVVPTWAYVSVVARGVLRIKDDMVWVRALVESLTTQHEAEGVSPWGMADAPADYIDAMLKAIVGIDIEVTKLQGKWKLCQDDGQRDCAGVAAGLRDLGTQDAVDMADLVERGT</sequence>
<dbReference type="InterPro" id="IPR012349">
    <property type="entry name" value="Split_barrel_FMN-bd"/>
</dbReference>
<proteinExistence type="predicted"/>
<dbReference type="Gene3D" id="2.30.110.10">
    <property type="entry name" value="Electron Transport, Fmn-binding Protein, Chain A"/>
    <property type="match status" value="1"/>
</dbReference>
<dbReference type="GO" id="GO:0006508">
    <property type="term" value="P:proteolysis"/>
    <property type="evidence" value="ECO:0007669"/>
    <property type="project" value="UniProtKB-KW"/>
</dbReference>
<dbReference type="GO" id="GO:0008233">
    <property type="term" value="F:peptidase activity"/>
    <property type="evidence" value="ECO:0007669"/>
    <property type="project" value="UniProtKB-KW"/>
</dbReference>
<name>A0A1J5PJV1_9ZZZZ</name>
<dbReference type="PIRSF" id="PIRSF010372">
    <property type="entry name" value="PaiB"/>
    <property type="match status" value="1"/>
</dbReference>
<dbReference type="Pfam" id="PF04299">
    <property type="entry name" value="FMN_bind_2"/>
    <property type="match status" value="1"/>
</dbReference>
<evidence type="ECO:0000313" key="1">
    <source>
        <dbReference type="EMBL" id="OIQ71849.1"/>
    </source>
</evidence>
<comment type="caution">
    <text evidence="1">The sequence shown here is derived from an EMBL/GenBank/DDBJ whole genome shotgun (WGS) entry which is preliminary data.</text>
</comment>
<keyword evidence="1" id="KW-0378">Hydrolase</keyword>
<keyword evidence="1" id="KW-0645">Protease</keyword>
<organism evidence="1">
    <name type="scientific">mine drainage metagenome</name>
    <dbReference type="NCBI Taxonomy" id="410659"/>
    <lineage>
        <taxon>unclassified sequences</taxon>
        <taxon>metagenomes</taxon>
        <taxon>ecological metagenomes</taxon>
    </lineage>
</organism>